<organism evidence="6 7">
    <name type="scientific">Zingiber officinale</name>
    <name type="common">Ginger</name>
    <name type="synonym">Amomum zingiber</name>
    <dbReference type="NCBI Taxonomy" id="94328"/>
    <lineage>
        <taxon>Eukaryota</taxon>
        <taxon>Viridiplantae</taxon>
        <taxon>Streptophyta</taxon>
        <taxon>Embryophyta</taxon>
        <taxon>Tracheophyta</taxon>
        <taxon>Spermatophyta</taxon>
        <taxon>Magnoliopsida</taxon>
        <taxon>Liliopsida</taxon>
        <taxon>Zingiberales</taxon>
        <taxon>Zingiberaceae</taxon>
        <taxon>Zingiber</taxon>
    </lineage>
</organism>
<name>A0A8J5HVQ2_ZINOF</name>
<dbReference type="PANTHER" id="PTHR31499:SF23">
    <property type="entry name" value="MYB FAMILY TRANSCRIPTION FACTOR PHL11"/>
    <property type="match status" value="1"/>
</dbReference>
<dbReference type="Proteomes" id="UP000734854">
    <property type="component" value="Unassembled WGS sequence"/>
</dbReference>
<dbReference type="AlphaFoldDB" id="A0A8J5HVQ2"/>
<dbReference type="InterPro" id="IPR001005">
    <property type="entry name" value="SANT/Myb"/>
</dbReference>
<accession>A0A8J5HVQ2</accession>
<dbReference type="Pfam" id="PF14379">
    <property type="entry name" value="Myb_CC_LHEQLE"/>
    <property type="match status" value="1"/>
</dbReference>
<reference evidence="6 7" key="1">
    <citation type="submission" date="2020-08" db="EMBL/GenBank/DDBJ databases">
        <title>Plant Genome Project.</title>
        <authorList>
            <person name="Zhang R.-G."/>
        </authorList>
    </citation>
    <scope>NUCLEOTIDE SEQUENCE [LARGE SCALE GENOMIC DNA]</scope>
    <source>
        <tissue evidence="6">Rhizome</tissue>
    </source>
</reference>
<dbReference type="InterPro" id="IPR046955">
    <property type="entry name" value="PHR1-like"/>
</dbReference>
<dbReference type="InterPro" id="IPR006447">
    <property type="entry name" value="Myb_dom_plants"/>
</dbReference>
<keyword evidence="7" id="KW-1185">Reference proteome</keyword>
<dbReference type="PROSITE" id="PS51294">
    <property type="entry name" value="HTH_MYB"/>
    <property type="match status" value="1"/>
</dbReference>
<dbReference type="GO" id="GO:0003700">
    <property type="term" value="F:DNA-binding transcription factor activity"/>
    <property type="evidence" value="ECO:0007669"/>
    <property type="project" value="InterPro"/>
</dbReference>
<dbReference type="InterPro" id="IPR025756">
    <property type="entry name" value="Myb_CC_LHEQLE"/>
</dbReference>
<proteinExistence type="predicted"/>
<feature type="domain" description="HTH myb-type" evidence="5">
    <location>
        <begin position="8"/>
        <end position="68"/>
    </location>
</feature>
<keyword evidence="2" id="KW-0238">DNA-binding</keyword>
<protein>
    <recommendedName>
        <fullName evidence="5">HTH myb-type domain-containing protein</fullName>
    </recommendedName>
</protein>
<dbReference type="Pfam" id="PF00249">
    <property type="entry name" value="Myb_DNA-binding"/>
    <property type="match status" value="1"/>
</dbReference>
<keyword evidence="1" id="KW-0805">Transcription regulation</keyword>
<dbReference type="NCBIfam" id="TIGR01557">
    <property type="entry name" value="myb_SHAQKYF"/>
    <property type="match status" value="1"/>
</dbReference>
<evidence type="ECO:0000256" key="3">
    <source>
        <dbReference type="ARBA" id="ARBA00023163"/>
    </source>
</evidence>
<dbReference type="OrthoDB" id="551907at2759"/>
<dbReference type="InterPro" id="IPR017930">
    <property type="entry name" value="Myb_dom"/>
</dbReference>
<evidence type="ECO:0000256" key="4">
    <source>
        <dbReference type="ARBA" id="ARBA00023242"/>
    </source>
</evidence>
<comment type="caution">
    <text evidence="6">The sequence shown here is derived from an EMBL/GenBank/DDBJ whole genome shotgun (WGS) entry which is preliminary data.</text>
</comment>
<dbReference type="GO" id="GO:0003677">
    <property type="term" value="F:DNA binding"/>
    <property type="evidence" value="ECO:0007669"/>
    <property type="project" value="UniProtKB-KW"/>
</dbReference>
<dbReference type="FunFam" id="1.10.10.60:FF:000002">
    <property type="entry name" value="Myb family transcription factor"/>
    <property type="match status" value="1"/>
</dbReference>
<evidence type="ECO:0000256" key="1">
    <source>
        <dbReference type="ARBA" id="ARBA00023015"/>
    </source>
</evidence>
<evidence type="ECO:0000313" key="7">
    <source>
        <dbReference type="Proteomes" id="UP000734854"/>
    </source>
</evidence>
<evidence type="ECO:0000313" key="6">
    <source>
        <dbReference type="EMBL" id="KAG6536951.1"/>
    </source>
</evidence>
<keyword evidence="4" id="KW-0539">Nucleus</keyword>
<dbReference type="PANTHER" id="PTHR31499">
    <property type="entry name" value="MYB FAMILY TRANSCRIPTION FACTOR PHL11"/>
    <property type="match status" value="1"/>
</dbReference>
<evidence type="ECO:0000259" key="5">
    <source>
        <dbReference type="PROSITE" id="PS51294"/>
    </source>
</evidence>
<keyword evidence="3" id="KW-0804">Transcription</keyword>
<evidence type="ECO:0000256" key="2">
    <source>
        <dbReference type="ARBA" id="ARBA00023125"/>
    </source>
</evidence>
<sequence length="242" mass="26498">MEGDVQSGDTRPRLRWTPDLHGRFVDAVAKLGGADKATPKSVLRLMGIKGLTLYHLKSHLQKYRLGRQSRGEQAGIEINKGSKNSTWSNNCSSDACSSVSGREDVGDMRIAEALRYQLDVQRRLNDQLEVQKKLQSRIEAQGRYLQALLEKALTTISLDMKATAGLEAIIASSQSQLQADHELNPKLGDGGGFKRRVSGFQLYREGQREEVGEAKPLDLNAKGGSSCELFGGGRGSDLTLQI</sequence>
<dbReference type="EMBL" id="JACMSC010000001">
    <property type="protein sequence ID" value="KAG6536951.1"/>
    <property type="molecule type" value="Genomic_DNA"/>
</dbReference>
<gene>
    <name evidence="6" type="ORF">ZIOFF_002029</name>
</gene>